<keyword evidence="3" id="KW-1185">Reference proteome</keyword>
<organism evidence="3 4">
    <name type="scientific">Globodera rostochiensis</name>
    <name type="common">Golden nematode worm</name>
    <name type="synonym">Heterodera rostochiensis</name>
    <dbReference type="NCBI Taxonomy" id="31243"/>
    <lineage>
        <taxon>Eukaryota</taxon>
        <taxon>Metazoa</taxon>
        <taxon>Ecdysozoa</taxon>
        <taxon>Nematoda</taxon>
        <taxon>Chromadorea</taxon>
        <taxon>Rhabditida</taxon>
        <taxon>Tylenchina</taxon>
        <taxon>Tylenchomorpha</taxon>
        <taxon>Tylenchoidea</taxon>
        <taxon>Heteroderidae</taxon>
        <taxon>Heteroderinae</taxon>
        <taxon>Globodera</taxon>
    </lineage>
</organism>
<reference evidence="4" key="1">
    <citation type="submission" date="2022-11" db="UniProtKB">
        <authorList>
            <consortium name="WormBaseParasite"/>
        </authorList>
    </citation>
    <scope>IDENTIFICATION</scope>
</reference>
<dbReference type="Proteomes" id="UP000887572">
    <property type="component" value="Unplaced"/>
</dbReference>
<evidence type="ECO:0000313" key="4">
    <source>
        <dbReference type="WBParaSite" id="Gr19_v10_g14435.t1"/>
    </source>
</evidence>
<dbReference type="Pfam" id="PF00240">
    <property type="entry name" value="ubiquitin"/>
    <property type="match status" value="1"/>
</dbReference>
<dbReference type="AlphaFoldDB" id="A0A914H5S4"/>
<dbReference type="InterPro" id="IPR050158">
    <property type="entry name" value="Ubiquitin_ubiquitin-like"/>
</dbReference>
<dbReference type="InterPro" id="IPR000626">
    <property type="entry name" value="Ubiquitin-like_dom"/>
</dbReference>
<dbReference type="InterPro" id="IPR019956">
    <property type="entry name" value="Ubiquitin_dom"/>
</dbReference>
<dbReference type="FunFam" id="3.10.20.90:FF:000211">
    <property type="entry name" value="Polyubiquitin 9"/>
    <property type="match status" value="1"/>
</dbReference>
<dbReference type="WBParaSite" id="Gr19_v10_g14435.t1">
    <property type="protein sequence ID" value="Gr19_v10_g14435.t1"/>
    <property type="gene ID" value="Gr19_v10_g14435"/>
</dbReference>
<dbReference type="PROSITE" id="PS50053">
    <property type="entry name" value="UBIQUITIN_2"/>
    <property type="match status" value="1"/>
</dbReference>
<feature type="coiled-coil region" evidence="1">
    <location>
        <begin position="118"/>
        <end position="177"/>
    </location>
</feature>
<name>A0A914H5S4_GLORO</name>
<evidence type="ECO:0000313" key="3">
    <source>
        <dbReference type="Proteomes" id="UP000887572"/>
    </source>
</evidence>
<dbReference type="SMART" id="SM00213">
    <property type="entry name" value="UBQ"/>
    <property type="match status" value="1"/>
</dbReference>
<dbReference type="PRINTS" id="PR00348">
    <property type="entry name" value="UBIQUITIN"/>
</dbReference>
<accession>A0A914H5S4</accession>
<dbReference type="Gene3D" id="3.10.20.90">
    <property type="entry name" value="Phosphatidylinositol 3-kinase Catalytic Subunit, Chain A, domain 1"/>
    <property type="match status" value="1"/>
</dbReference>
<evidence type="ECO:0000256" key="1">
    <source>
        <dbReference type="SAM" id="Coils"/>
    </source>
</evidence>
<dbReference type="InterPro" id="IPR029071">
    <property type="entry name" value="Ubiquitin-like_domsf"/>
</dbReference>
<protein>
    <submittedName>
        <fullName evidence="4">Ubiquitin-like domain-containing protein</fullName>
    </submittedName>
</protein>
<sequence>MEQLSSKFDLQVQIRERAFMPDTVYIDIDRQQCWTEPIQHLGEYKVLLHPKLDDNNAGLIVGARKIVPEKVGGGRRLDEEDVPMNGQLAEFRDKIGRIENSFALLQQGQVRCVSVEHFSLLQAKIDDLERKQKADQKEHSAKIDETTEAKIATELGLQKLVKEHKALQTKIEEYQNKQQQSIYELSKKLTVSIDQFSLKHLEHEKLLNAHKNLMEDKIDWLNEEQHCASVDQFSLMQGDQKALLQRLNGLEQKQTTNSEQQKADQKALNALVAGQSKKFEEQKETNRMLQKQMNELGNKKELEKAMNQLKGELIAVLNAELPTKNQSSSAVPTMQIFVKDLNGKKITLEVEAENTVADVKEMIEAEMEIPTDQQRLIFNGKQLEVDRTLADCNVQEGSTFTLILCLRGG</sequence>
<feature type="coiled-coil region" evidence="1">
    <location>
        <begin position="279"/>
        <end position="319"/>
    </location>
</feature>
<dbReference type="PANTHER" id="PTHR10666">
    <property type="entry name" value="UBIQUITIN"/>
    <property type="match status" value="1"/>
</dbReference>
<keyword evidence="1" id="KW-0175">Coiled coil</keyword>
<proteinExistence type="predicted"/>
<dbReference type="SUPFAM" id="SSF54236">
    <property type="entry name" value="Ubiquitin-like"/>
    <property type="match status" value="1"/>
</dbReference>
<feature type="domain" description="Ubiquitin-like" evidence="2">
    <location>
        <begin position="334"/>
        <end position="409"/>
    </location>
</feature>
<evidence type="ECO:0000259" key="2">
    <source>
        <dbReference type="PROSITE" id="PS50053"/>
    </source>
</evidence>